<dbReference type="SUPFAM" id="SSF48452">
    <property type="entry name" value="TPR-like"/>
    <property type="match status" value="1"/>
</dbReference>
<keyword evidence="1" id="KW-0449">Lipoprotein</keyword>
<dbReference type="Proteomes" id="UP000823757">
    <property type="component" value="Unassembled WGS sequence"/>
</dbReference>
<sequence>YPVEEYEQNNANVNAAITMIGEENSLNGGSGDSMASRVWWDVKPYSEIK</sequence>
<dbReference type="Gene3D" id="1.25.40.390">
    <property type="match status" value="1"/>
</dbReference>
<protein>
    <submittedName>
        <fullName evidence="1">SusD/RagB family nutrient-binding outer membrane lipoprotein</fullName>
    </submittedName>
</protein>
<feature type="non-terminal residue" evidence="1">
    <location>
        <position position="1"/>
    </location>
</feature>
<evidence type="ECO:0000313" key="2">
    <source>
        <dbReference type="Proteomes" id="UP000823757"/>
    </source>
</evidence>
<comment type="caution">
    <text evidence="1">The sequence shown here is derived from an EMBL/GenBank/DDBJ whole genome shotgun (WGS) entry which is preliminary data.</text>
</comment>
<dbReference type="AlphaFoldDB" id="A0A9D9IKR3"/>
<name>A0A9D9IKR3_9BACT</name>
<dbReference type="EMBL" id="JADIMD010000023">
    <property type="protein sequence ID" value="MBO8473970.1"/>
    <property type="molecule type" value="Genomic_DNA"/>
</dbReference>
<reference evidence="1" key="1">
    <citation type="submission" date="2020-10" db="EMBL/GenBank/DDBJ databases">
        <authorList>
            <person name="Gilroy R."/>
        </authorList>
    </citation>
    <scope>NUCLEOTIDE SEQUENCE</scope>
    <source>
        <strain evidence="1">B1-13419</strain>
    </source>
</reference>
<evidence type="ECO:0000313" key="1">
    <source>
        <dbReference type="EMBL" id="MBO8473970.1"/>
    </source>
</evidence>
<proteinExistence type="predicted"/>
<gene>
    <name evidence="1" type="ORF">IAB91_01590</name>
</gene>
<reference evidence="1" key="2">
    <citation type="journal article" date="2021" name="PeerJ">
        <title>Extensive microbial diversity within the chicken gut microbiome revealed by metagenomics and culture.</title>
        <authorList>
            <person name="Gilroy R."/>
            <person name="Ravi A."/>
            <person name="Getino M."/>
            <person name="Pursley I."/>
            <person name="Horton D.L."/>
            <person name="Alikhan N.F."/>
            <person name="Baker D."/>
            <person name="Gharbi K."/>
            <person name="Hall N."/>
            <person name="Watson M."/>
            <person name="Adriaenssens E.M."/>
            <person name="Foster-Nyarko E."/>
            <person name="Jarju S."/>
            <person name="Secka A."/>
            <person name="Antonio M."/>
            <person name="Oren A."/>
            <person name="Chaudhuri R.R."/>
            <person name="La Ragione R."/>
            <person name="Hildebrand F."/>
            <person name="Pallen M.J."/>
        </authorList>
    </citation>
    <scope>NUCLEOTIDE SEQUENCE</scope>
    <source>
        <strain evidence="1">B1-13419</strain>
    </source>
</reference>
<accession>A0A9D9IKR3</accession>
<organism evidence="1 2">
    <name type="scientific">Candidatus Cryptobacteroides faecigallinarum</name>
    <dbReference type="NCBI Taxonomy" id="2840763"/>
    <lineage>
        <taxon>Bacteria</taxon>
        <taxon>Pseudomonadati</taxon>
        <taxon>Bacteroidota</taxon>
        <taxon>Bacteroidia</taxon>
        <taxon>Bacteroidales</taxon>
        <taxon>Candidatus Cryptobacteroides</taxon>
    </lineage>
</organism>
<dbReference type="InterPro" id="IPR011990">
    <property type="entry name" value="TPR-like_helical_dom_sf"/>
</dbReference>